<reference evidence="2 4" key="1">
    <citation type="submission" date="2022-04" db="EMBL/GenBank/DDBJ databases">
        <title>Chromosome-level reference genomes for two strains of Caenorhabditis briggsae: an improved platform for comparative genomics.</title>
        <authorList>
            <person name="Stevens L."/>
            <person name="Andersen E."/>
        </authorList>
    </citation>
    <scope>NUCLEOTIDE SEQUENCE [LARGE SCALE GENOMIC DNA]</scope>
    <source>
        <strain evidence="2">VX34</strain>
        <tissue evidence="2">Whole-organism</tissue>
    </source>
</reference>
<evidence type="ECO:0000313" key="3">
    <source>
        <dbReference type="Proteomes" id="UP000827892"/>
    </source>
</evidence>
<evidence type="ECO:0000313" key="1">
    <source>
        <dbReference type="EMBL" id="ULU11011.1"/>
    </source>
</evidence>
<accession>A0AAE9E1H6</accession>
<evidence type="ECO:0000313" key="2">
    <source>
        <dbReference type="EMBL" id="UMM11970.1"/>
    </source>
</evidence>
<protein>
    <submittedName>
        <fullName evidence="2">Uncharacterized protein</fullName>
    </submittedName>
</protein>
<proteinExistence type="predicted"/>
<name>A0AAE9E1H6_CAEBR</name>
<reference evidence="1 3" key="2">
    <citation type="submission" date="2022-05" db="EMBL/GenBank/DDBJ databases">
        <title>Chromosome-level reference genomes for two strains of Caenorhabditis briggsae: an improved platform for comparative genomics.</title>
        <authorList>
            <person name="Stevens L."/>
            <person name="Andersen E.C."/>
        </authorList>
    </citation>
    <scope>NUCLEOTIDE SEQUENCE [LARGE SCALE GENOMIC DNA]</scope>
    <source>
        <strain evidence="1">QX1410_ONT</strain>
        <tissue evidence="1">Whole-organism</tissue>
    </source>
</reference>
<sequence length="113" mass="12971">MVNPSVPSPARLSNTRVSLQRRTTSVSTVNNGLNTAFYFPDDDFQAEIRHTKSLPNQPSQWELEHPLAIRWLHFARDIVYILFALLLLEVTGAGNYMHKRVGGICENLFWFLL</sequence>
<organism evidence="2 4">
    <name type="scientific">Caenorhabditis briggsae</name>
    <dbReference type="NCBI Taxonomy" id="6238"/>
    <lineage>
        <taxon>Eukaryota</taxon>
        <taxon>Metazoa</taxon>
        <taxon>Ecdysozoa</taxon>
        <taxon>Nematoda</taxon>
        <taxon>Chromadorea</taxon>
        <taxon>Rhabditida</taxon>
        <taxon>Rhabditina</taxon>
        <taxon>Rhabditomorpha</taxon>
        <taxon>Rhabditoidea</taxon>
        <taxon>Rhabditidae</taxon>
        <taxon>Peloderinae</taxon>
        <taxon>Caenorhabditis</taxon>
    </lineage>
</organism>
<keyword evidence="4" id="KW-1185">Reference proteome</keyword>
<dbReference type="EMBL" id="CP092620">
    <property type="protein sequence ID" value="UMM11970.1"/>
    <property type="molecule type" value="Genomic_DNA"/>
</dbReference>
<dbReference type="AlphaFoldDB" id="A0AAE9E1H6"/>
<evidence type="ECO:0000313" key="4">
    <source>
        <dbReference type="Proteomes" id="UP000829354"/>
    </source>
</evidence>
<dbReference type="EMBL" id="CP090891">
    <property type="protein sequence ID" value="ULU11011.1"/>
    <property type="molecule type" value="Genomic_DNA"/>
</dbReference>
<dbReference type="Proteomes" id="UP000827892">
    <property type="component" value="Chromosome I"/>
</dbReference>
<dbReference type="Proteomes" id="UP000829354">
    <property type="component" value="Chromosome I"/>
</dbReference>
<gene>
    <name evidence="1" type="ORF">L3Y34_014906</name>
    <name evidence="2" type="ORF">L5515_000984</name>
</gene>